<dbReference type="InterPro" id="IPR037212">
    <property type="entry name" value="Med7/Med21-like"/>
</dbReference>
<comment type="subunit">
    <text evidence="3 10">Component of the Mediator complex.</text>
</comment>
<evidence type="ECO:0000256" key="9">
    <source>
        <dbReference type="ARBA" id="ARBA00025687"/>
    </source>
</evidence>
<dbReference type="VEuPathDB" id="FungiDB:sscle_15g104470"/>
<evidence type="ECO:0000313" key="12">
    <source>
        <dbReference type="EMBL" id="APA15677.1"/>
    </source>
</evidence>
<dbReference type="Proteomes" id="UP000177798">
    <property type="component" value="Chromosome 15"/>
</dbReference>
<evidence type="ECO:0000256" key="5">
    <source>
        <dbReference type="ARBA" id="ARBA00023015"/>
    </source>
</evidence>
<dbReference type="PANTHER" id="PTHR21428">
    <property type="entry name" value="MEDIATOR OF RNA POLYMERASE II TRANSCRIPTION SUBUNIT 7"/>
    <property type="match status" value="1"/>
</dbReference>
<organism evidence="12 13">
    <name type="scientific">Sclerotinia sclerotiorum (strain ATCC 18683 / 1980 / Ss-1)</name>
    <name type="common">White mold</name>
    <name type="synonym">Whetzelinia sclerotiorum</name>
    <dbReference type="NCBI Taxonomy" id="665079"/>
    <lineage>
        <taxon>Eukaryota</taxon>
        <taxon>Fungi</taxon>
        <taxon>Dikarya</taxon>
        <taxon>Ascomycota</taxon>
        <taxon>Pezizomycotina</taxon>
        <taxon>Leotiomycetes</taxon>
        <taxon>Helotiales</taxon>
        <taxon>Sclerotiniaceae</taxon>
        <taxon>Sclerotinia</taxon>
    </lineage>
</organism>
<accession>A0A1D9QL69</accession>
<dbReference type="OrthoDB" id="10253553at2759"/>
<keyword evidence="8 10" id="KW-0539">Nucleus</keyword>
<evidence type="ECO:0000256" key="3">
    <source>
        <dbReference type="ARBA" id="ARBA00011837"/>
    </source>
</evidence>
<dbReference type="GO" id="GO:0016592">
    <property type="term" value="C:mediator complex"/>
    <property type="evidence" value="ECO:0007669"/>
    <property type="project" value="InterPro"/>
</dbReference>
<gene>
    <name evidence="12" type="ORF">sscle_15g104470</name>
</gene>
<keyword evidence="6 10" id="KW-0010">Activator</keyword>
<dbReference type="Gene3D" id="6.10.140.200">
    <property type="match status" value="1"/>
</dbReference>
<evidence type="ECO:0000256" key="6">
    <source>
        <dbReference type="ARBA" id="ARBA00023159"/>
    </source>
</evidence>
<comment type="subcellular location">
    <subcellularLocation>
        <location evidence="1 10">Nucleus</location>
    </subcellularLocation>
</comment>
<dbReference type="InterPro" id="IPR044888">
    <property type="entry name" value="Mediatior_Med7_sf"/>
</dbReference>
<protein>
    <recommendedName>
        <fullName evidence="4 10">Mediator of RNA polymerase II transcription subunit 7</fullName>
    </recommendedName>
</protein>
<keyword evidence="5 10" id="KW-0805">Transcription regulation</keyword>
<dbReference type="GO" id="GO:0006357">
    <property type="term" value="P:regulation of transcription by RNA polymerase II"/>
    <property type="evidence" value="ECO:0007669"/>
    <property type="project" value="InterPro"/>
</dbReference>
<evidence type="ECO:0000256" key="8">
    <source>
        <dbReference type="ARBA" id="ARBA00023242"/>
    </source>
</evidence>
<keyword evidence="7 10" id="KW-0804">Transcription</keyword>
<reference evidence="13" key="1">
    <citation type="journal article" date="2017" name="Genome Biol. Evol.">
        <title>The complete genome sequence of the phytopathogenic fungus Sclerotinia sclerotiorum reveals insights into the genome architecture of broad host range pathogens.</title>
        <authorList>
            <person name="Derbyshire M."/>
            <person name="Denton-Giles M."/>
            <person name="Hegedus D."/>
            <person name="Seifbarghy S."/>
            <person name="Rollins J."/>
            <person name="van Kan J."/>
            <person name="Seidl M.F."/>
            <person name="Faino L."/>
            <person name="Mbengue M."/>
            <person name="Navaud O."/>
            <person name="Raffaele S."/>
            <person name="Hammond-Kosack K."/>
            <person name="Heard S."/>
            <person name="Oliver R."/>
        </authorList>
    </citation>
    <scope>NUCLEOTIDE SEQUENCE [LARGE SCALE GENOMIC DNA]</scope>
    <source>
        <strain evidence="13">ATCC 18683 / 1980 / Ss-1</strain>
    </source>
</reference>
<dbReference type="AlphaFoldDB" id="A0A1D9QL69"/>
<dbReference type="PANTHER" id="PTHR21428:SF11">
    <property type="entry name" value="MEDIATOR OF RNA POLYMERASE II TRANSCRIPTION SUBUNIT 7"/>
    <property type="match status" value="1"/>
</dbReference>
<comment type="similarity">
    <text evidence="2 10">Belongs to the Mediator complex subunit 7 family.</text>
</comment>
<feature type="region of interest" description="Disordered" evidence="11">
    <location>
        <begin position="1"/>
        <end position="21"/>
    </location>
</feature>
<dbReference type="EMBL" id="CP017828">
    <property type="protein sequence ID" value="APA15677.1"/>
    <property type="molecule type" value="Genomic_DNA"/>
</dbReference>
<evidence type="ECO:0000256" key="2">
    <source>
        <dbReference type="ARBA" id="ARBA00009994"/>
    </source>
</evidence>
<evidence type="ECO:0000256" key="11">
    <source>
        <dbReference type="SAM" id="MobiDB-lite"/>
    </source>
</evidence>
<evidence type="ECO:0000256" key="10">
    <source>
        <dbReference type="RuleBase" id="RU364060"/>
    </source>
</evidence>
<dbReference type="GO" id="GO:0003712">
    <property type="term" value="F:transcription coregulator activity"/>
    <property type="evidence" value="ECO:0007669"/>
    <property type="project" value="InterPro"/>
</dbReference>
<comment type="function">
    <text evidence="9">Component of the Mediator complex, a coactivator involved in the regulated transcription of nearly all RNA polymerase II-dependent genes. Mediator functions as a bridge to convey information from gene-specific regulatory proteins to the basal RNA polymerase II transcription machinery. Mediator is recruited to promoters by direct interactions with regulatory proteins and serves as a scaffold for the assembly of a functional preinitiation complex with RNA polymerase II and the general transcription factors.</text>
</comment>
<dbReference type="Pfam" id="PF05983">
    <property type="entry name" value="Med7"/>
    <property type="match status" value="1"/>
</dbReference>
<name>A0A1D9QL69_SCLS1</name>
<feature type="compositionally biased region" description="Polar residues" evidence="11">
    <location>
        <begin position="1"/>
        <end position="13"/>
    </location>
</feature>
<dbReference type="Gene3D" id="6.10.140.1520">
    <property type="match status" value="1"/>
</dbReference>
<sequence>MADQQQPQPNSIAQVPPGPPLFWKRFTPENIERIEKLRAEKISNYKIADNSTYKLPPRIPDLPTELRYLQPPEPPATGAYRTFGQVQTIENDIPPLEGVEQLYTPPGTPTGNAKHEDRKLILKRFAKSLLLNFLELVGIMSIHPEQSHEKIEDLHTLFANFHHLLNEYRPYQARESLILMMHDQLEKSRAETEGIMQMKEKVEGMLEGFGQIKLSDDSIATIQTHENIMEDEGKDIWEQLDLEFG</sequence>
<evidence type="ECO:0000256" key="1">
    <source>
        <dbReference type="ARBA" id="ARBA00004123"/>
    </source>
</evidence>
<dbReference type="SUPFAM" id="SSF140718">
    <property type="entry name" value="Mediator hinge subcomplex-like"/>
    <property type="match status" value="1"/>
</dbReference>
<evidence type="ECO:0000256" key="4">
    <source>
        <dbReference type="ARBA" id="ARBA00020631"/>
    </source>
</evidence>
<proteinExistence type="inferred from homology"/>
<evidence type="ECO:0000313" key="13">
    <source>
        <dbReference type="Proteomes" id="UP000177798"/>
    </source>
</evidence>
<evidence type="ECO:0000256" key="7">
    <source>
        <dbReference type="ARBA" id="ARBA00023163"/>
    </source>
</evidence>
<dbReference type="InterPro" id="IPR009244">
    <property type="entry name" value="Mediatior_Med7"/>
</dbReference>